<keyword evidence="3" id="KW-1185">Reference proteome</keyword>
<evidence type="ECO:0000313" key="2">
    <source>
        <dbReference type="EMBL" id="KAL0955686.1"/>
    </source>
</evidence>
<sequence length="462" mass="51799">MSHTSPASFLVWAIIATLLGVFLVFHLWSFDRFKCLKWNNGPYSGAFKRVMTYSYLISVPMIMTYSIGFAIIKYNEGYIQMPFMGVVPKPYFLWHPTARAAITPLTLMFSIAWSLEMVTHLEELSFWLFLINAGSAQQDWFRTAYFKTWALGSVIALTYMPLVTTLTRSNPLKCEAYTALAGSLGSLSLTLWFTPILWTFPSFLASLRREGVDTATVVRLTKFHELNCIRVLFRLLFVVPLLILGVDGIRPHVHINESMFGTDFLMMVAGFGCAISSGITLVIFFPRSIENEISAREATRTRRRNKLYGQSSMMDTYSRADSTMGLSRNVRDSNSFGNTAYDSPGEQHMNLSAGKRETMSPGMTPMSPVSLSNHTEVEGADELASLRKLPPMRPNRRIGSDIELGGFGGNTGALTEANVSTHNLRMSKLNPLVHNFTSPIDMVYQPALMQRSNSSRLTFTKP</sequence>
<organism evidence="2 3">
    <name type="scientific">Hohenbuehelia grisea</name>
    <dbReference type="NCBI Taxonomy" id="104357"/>
    <lineage>
        <taxon>Eukaryota</taxon>
        <taxon>Fungi</taxon>
        <taxon>Dikarya</taxon>
        <taxon>Basidiomycota</taxon>
        <taxon>Agaricomycotina</taxon>
        <taxon>Agaricomycetes</taxon>
        <taxon>Agaricomycetidae</taxon>
        <taxon>Agaricales</taxon>
        <taxon>Pleurotineae</taxon>
        <taxon>Pleurotaceae</taxon>
        <taxon>Hohenbuehelia</taxon>
    </lineage>
</organism>
<dbReference type="Proteomes" id="UP001556367">
    <property type="component" value="Unassembled WGS sequence"/>
</dbReference>
<evidence type="ECO:0000256" key="1">
    <source>
        <dbReference type="SAM" id="Phobius"/>
    </source>
</evidence>
<feature type="transmembrane region" description="Helical" evidence="1">
    <location>
        <begin position="92"/>
        <end position="115"/>
    </location>
</feature>
<feature type="transmembrane region" description="Helical" evidence="1">
    <location>
        <begin position="144"/>
        <end position="164"/>
    </location>
</feature>
<proteinExistence type="predicted"/>
<keyword evidence="1" id="KW-0472">Membrane</keyword>
<reference evidence="3" key="1">
    <citation type="submission" date="2024-06" db="EMBL/GenBank/DDBJ databases">
        <title>Multi-omics analyses provide insights into the biosynthesis of the anticancer antibiotic pleurotin in Hohenbuehelia grisea.</title>
        <authorList>
            <person name="Weaver J.A."/>
            <person name="Alberti F."/>
        </authorList>
    </citation>
    <scope>NUCLEOTIDE SEQUENCE [LARGE SCALE GENOMIC DNA]</scope>
    <source>
        <strain evidence="3">T-177</strain>
    </source>
</reference>
<comment type="caution">
    <text evidence="2">The sequence shown here is derived from an EMBL/GenBank/DDBJ whole genome shotgun (WGS) entry which is preliminary data.</text>
</comment>
<keyword evidence="1" id="KW-1133">Transmembrane helix</keyword>
<protein>
    <submittedName>
        <fullName evidence="2">Uncharacterized protein</fullName>
    </submittedName>
</protein>
<feature type="transmembrane region" description="Helical" evidence="1">
    <location>
        <begin position="50"/>
        <end position="72"/>
    </location>
</feature>
<gene>
    <name evidence="2" type="ORF">HGRIS_001910</name>
</gene>
<feature type="transmembrane region" description="Helical" evidence="1">
    <location>
        <begin position="176"/>
        <end position="200"/>
    </location>
</feature>
<feature type="transmembrane region" description="Helical" evidence="1">
    <location>
        <begin position="6"/>
        <end position="29"/>
    </location>
</feature>
<keyword evidence="1" id="KW-0812">Transmembrane</keyword>
<accession>A0ABR3JJH5</accession>
<dbReference type="EMBL" id="JASNQZ010000006">
    <property type="protein sequence ID" value="KAL0955686.1"/>
    <property type="molecule type" value="Genomic_DNA"/>
</dbReference>
<feature type="transmembrane region" description="Helical" evidence="1">
    <location>
        <begin position="264"/>
        <end position="286"/>
    </location>
</feature>
<feature type="transmembrane region" description="Helical" evidence="1">
    <location>
        <begin position="231"/>
        <end position="249"/>
    </location>
</feature>
<evidence type="ECO:0000313" key="3">
    <source>
        <dbReference type="Proteomes" id="UP001556367"/>
    </source>
</evidence>
<name>A0ABR3JJH5_9AGAR</name>